<evidence type="ECO:0000256" key="6">
    <source>
        <dbReference type="ARBA" id="ARBA00022825"/>
    </source>
</evidence>
<dbReference type="InterPro" id="IPR002557">
    <property type="entry name" value="Chitin-bd_dom"/>
</dbReference>
<evidence type="ECO:0000256" key="3">
    <source>
        <dbReference type="ARBA" id="ARBA00022670"/>
    </source>
</evidence>
<dbReference type="PROSITE" id="PS00134">
    <property type="entry name" value="TRYPSIN_HIS"/>
    <property type="match status" value="1"/>
</dbReference>
<dbReference type="PROSITE" id="PS50240">
    <property type="entry name" value="TRYPSIN_DOM"/>
    <property type="match status" value="1"/>
</dbReference>
<dbReference type="InterPro" id="IPR033116">
    <property type="entry name" value="TRYPSIN_SER"/>
</dbReference>
<evidence type="ECO:0000256" key="4">
    <source>
        <dbReference type="ARBA" id="ARBA00022729"/>
    </source>
</evidence>
<dbReference type="InterPro" id="IPR009003">
    <property type="entry name" value="Peptidase_S1_PA"/>
</dbReference>
<organism evidence="9">
    <name type="scientific">Daphnia magna</name>
    <dbReference type="NCBI Taxonomy" id="35525"/>
    <lineage>
        <taxon>Eukaryota</taxon>
        <taxon>Metazoa</taxon>
        <taxon>Ecdysozoa</taxon>
        <taxon>Arthropoda</taxon>
        <taxon>Crustacea</taxon>
        <taxon>Branchiopoda</taxon>
        <taxon>Diplostraca</taxon>
        <taxon>Cladocera</taxon>
        <taxon>Anomopoda</taxon>
        <taxon>Daphniidae</taxon>
        <taxon>Daphnia</taxon>
    </lineage>
</organism>
<dbReference type="Gene3D" id="2.40.10.10">
    <property type="entry name" value="Trypsin-like serine proteases"/>
    <property type="match status" value="1"/>
</dbReference>
<dbReference type="GO" id="GO:0004252">
    <property type="term" value="F:serine-type endopeptidase activity"/>
    <property type="evidence" value="ECO:0007669"/>
    <property type="project" value="InterPro"/>
</dbReference>
<evidence type="ECO:0000256" key="2">
    <source>
        <dbReference type="ARBA" id="ARBA00022525"/>
    </source>
</evidence>
<keyword evidence="6" id="KW-0720">Serine protease</keyword>
<keyword evidence="3" id="KW-0645">Protease</keyword>
<dbReference type="GO" id="GO:0006508">
    <property type="term" value="P:proteolysis"/>
    <property type="evidence" value="ECO:0007669"/>
    <property type="project" value="UniProtKB-KW"/>
</dbReference>
<dbReference type="SUPFAM" id="SSF57625">
    <property type="entry name" value="Invertebrate chitin-binding proteins"/>
    <property type="match status" value="1"/>
</dbReference>
<dbReference type="EMBL" id="GDIQ01062098">
    <property type="protein sequence ID" value="JAN32639.1"/>
    <property type="molecule type" value="Transcribed_RNA"/>
</dbReference>
<reference evidence="9" key="1">
    <citation type="submission" date="2015-10" db="EMBL/GenBank/DDBJ databases">
        <title>EvidentialGene: Evidence-directed Construction of Complete mRNA Transcriptomes without Genomes.</title>
        <authorList>
            <person name="Gilbert D.G."/>
        </authorList>
    </citation>
    <scope>NUCLEOTIDE SEQUENCE</scope>
</reference>
<dbReference type="InterPro" id="IPR036508">
    <property type="entry name" value="Chitin-bd_dom_sf"/>
</dbReference>
<proteinExistence type="predicted"/>
<keyword evidence="4" id="KW-0732">Signal</keyword>
<dbReference type="OrthoDB" id="5565075at2759"/>
<dbReference type="Gene3D" id="2.170.140.10">
    <property type="entry name" value="Chitin binding domain"/>
    <property type="match status" value="1"/>
</dbReference>
<dbReference type="PANTHER" id="PTHR24252">
    <property type="entry name" value="ACROSIN-RELATED"/>
    <property type="match status" value="1"/>
</dbReference>
<evidence type="ECO:0000256" key="7">
    <source>
        <dbReference type="ARBA" id="ARBA00023145"/>
    </source>
</evidence>
<dbReference type="PROSITE" id="PS50940">
    <property type="entry name" value="CHIT_BIND_II"/>
    <property type="match status" value="1"/>
</dbReference>
<evidence type="ECO:0000256" key="5">
    <source>
        <dbReference type="ARBA" id="ARBA00022801"/>
    </source>
</evidence>
<dbReference type="PROSITE" id="PS00135">
    <property type="entry name" value="TRYPSIN_SER"/>
    <property type="match status" value="1"/>
</dbReference>
<dbReference type="FunFam" id="2.40.10.10:FF:000146">
    <property type="entry name" value="Serine protease 53"/>
    <property type="match status" value="1"/>
</dbReference>
<keyword evidence="8" id="KW-1015">Disulfide bond</keyword>
<name>A0A0P5HIK2_9CRUS</name>
<dbReference type="GO" id="GO:0005576">
    <property type="term" value="C:extracellular region"/>
    <property type="evidence" value="ECO:0007669"/>
    <property type="project" value="UniProtKB-SubCell"/>
</dbReference>
<evidence type="ECO:0000313" key="9">
    <source>
        <dbReference type="EMBL" id="JAN32639.1"/>
    </source>
</evidence>
<keyword evidence="5" id="KW-0378">Hydrolase</keyword>
<sequence>MTPTCAAATSTTTLLMMFIACCRILFIYRDRISDGQQVPPMCTHCNPLARNFRCSFTSLYFKQTPKSMMKLEVLLQYLTRPKNKDKCRSVFRHSYIAMNTILLSLAINLFYGYTCFGLDNSIPSSALIYTKDTRIVSGTEATPGEFPWMAHLTIVRKGRERECGGSLISQNWILTAAHCVDRADSVTVVLGAHNLSAVSEPYRISLKSTEFHIHPKYSSETFPDDIGLIKLPVSVTLSARIRPVVLADLGNRDHVNNTVVISGWGYYSDAIQWTSDVLVKASTIVISNEKCQDSWGSMIVSTMICTSRTRGGVCNGDSGGPMIYLVDGSWIQIGITSFGASPCESVIPNGFTRVQSYLSWITSITGISYATTPWPTTQTTVFSCQNDGNKANPADCTTFYMCSNGTPYLFNCPSGLVFNLQLQNCDYRQNVLQCS</sequence>
<dbReference type="InterPro" id="IPR001314">
    <property type="entry name" value="Peptidase_S1A"/>
</dbReference>
<dbReference type="InterPro" id="IPR001254">
    <property type="entry name" value="Trypsin_dom"/>
</dbReference>
<dbReference type="Pfam" id="PF00089">
    <property type="entry name" value="Trypsin"/>
    <property type="match status" value="1"/>
</dbReference>
<dbReference type="PANTHER" id="PTHR24252:SF7">
    <property type="entry name" value="HYALIN"/>
    <property type="match status" value="1"/>
</dbReference>
<comment type="subcellular location">
    <subcellularLocation>
        <location evidence="1">Secreted</location>
    </subcellularLocation>
</comment>
<dbReference type="PRINTS" id="PR00722">
    <property type="entry name" value="CHYMOTRYPSIN"/>
</dbReference>
<dbReference type="SMART" id="SM00494">
    <property type="entry name" value="ChtBD2"/>
    <property type="match status" value="1"/>
</dbReference>
<keyword evidence="2" id="KW-0964">Secreted</keyword>
<dbReference type="SMART" id="SM00020">
    <property type="entry name" value="Tryp_SPc"/>
    <property type="match status" value="1"/>
</dbReference>
<dbReference type="GO" id="GO:0008061">
    <property type="term" value="F:chitin binding"/>
    <property type="evidence" value="ECO:0007669"/>
    <property type="project" value="InterPro"/>
</dbReference>
<dbReference type="InterPro" id="IPR043504">
    <property type="entry name" value="Peptidase_S1_PA_chymotrypsin"/>
</dbReference>
<keyword evidence="7" id="KW-0865">Zymogen</keyword>
<evidence type="ECO:0000256" key="1">
    <source>
        <dbReference type="ARBA" id="ARBA00004613"/>
    </source>
</evidence>
<dbReference type="AlphaFoldDB" id="A0A0P5HIK2"/>
<dbReference type="CDD" id="cd00190">
    <property type="entry name" value="Tryp_SPc"/>
    <property type="match status" value="1"/>
</dbReference>
<evidence type="ECO:0000256" key="8">
    <source>
        <dbReference type="ARBA" id="ARBA00023157"/>
    </source>
</evidence>
<accession>A0A0P5HIK2</accession>
<dbReference type="Pfam" id="PF01607">
    <property type="entry name" value="CBM_14"/>
    <property type="match status" value="1"/>
</dbReference>
<dbReference type="SUPFAM" id="SSF50494">
    <property type="entry name" value="Trypsin-like serine proteases"/>
    <property type="match status" value="1"/>
</dbReference>
<protein>
    <submittedName>
        <fullName evidence="9">Chymotrypsin BI</fullName>
    </submittedName>
</protein>
<dbReference type="InterPro" id="IPR018114">
    <property type="entry name" value="TRYPSIN_HIS"/>
</dbReference>